<dbReference type="Proteomes" id="UP000289340">
    <property type="component" value="Chromosome 10"/>
</dbReference>
<dbReference type="EMBL" id="QZWG01000010">
    <property type="protein sequence ID" value="RZB89380.1"/>
    <property type="molecule type" value="Genomic_DNA"/>
</dbReference>
<evidence type="ECO:0000256" key="6">
    <source>
        <dbReference type="ARBA" id="ARBA00022741"/>
    </source>
</evidence>
<proteinExistence type="inferred from homology"/>
<keyword evidence="4 13" id="KW-0436">Ligase</keyword>
<evidence type="ECO:0000256" key="10">
    <source>
        <dbReference type="ARBA" id="ARBA00023146"/>
    </source>
</evidence>
<feature type="domain" description="tRNA synthetases class I catalytic" evidence="12">
    <location>
        <begin position="22"/>
        <end position="317"/>
    </location>
</feature>
<protein>
    <recommendedName>
        <fullName evidence="3">cysteine--tRNA ligase</fullName>
        <ecNumber evidence="3">6.1.1.16</ecNumber>
    </recommendedName>
    <alternativeName>
        <fullName evidence="11">Cysteinyl-tRNA synthetase</fullName>
    </alternativeName>
</protein>
<dbReference type="InterPro" id="IPR014729">
    <property type="entry name" value="Rossmann-like_a/b/a_fold"/>
</dbReference>
<dbReference type="PRINTS" id="PR00983">
    <property type="entry name" value="TRNASYNTHCYS"/>
</dbReference>
<keyword evidence="8" id="KW-0067">ATP-binding</keyword>
<evidence type="ECO:0000256" key="7">
    <source>
        <dbReference type="ARBA" id="ARBA00022833"/>
    </source>
</evidence>
<evidence type="ECO:0000256" key="1">
    <source>
        <dbReference type="ARBA" id="ARBA00001947"/>
    </source>
</evidence>
<organism evidence="13 14">
    <name type="scientific">Glycine soja</name>
    <name type="common">Wild soybean</name>
    <dbReference type="NCBI Taxonomy" id="3848"/>
    <lineage>
        <taxon>Eukaryota</taxon>
        <taxon>Viridiplantae</taxon>
        <taxon>Streptophyta</taxon>
        <taxon>Embryophyta</taxon>
        <taxon>Tracheophyta</taxon>
        <taxon>Spermatophyta</taxon>
        <taxon>Magnoliopsida</taxon>
        <taxon>eudicotyledons</taxon>
        <taxon>Gunneridae</taxon>
        <taxon>Pentapetalae</taxon>
        <taxon>rosids</taxon>
        <taxon>fabids</taxon>
        <taxon>Fabales</taxon>
        <taxon>Fabaceae</taxon>
        <taxon>Papilionoideae</taxon>
        <taxon>50 kb inversion clade</taxon>
        <taxon>NPAAA clade</taxon>
        <taxon>indigoferoid/millettioid clade</taxon>
        <taxon>Phaseoleae</taxon>
        <taxon>Glycine</taxon>
        <taxon>Glycine subgen. Soja</taxon>
    </lineage>
</organism>
<dbReference type="Gene3D" id="3.40.50.620">
    <property type="entry name" value="HUPs"/>
    <property type="match status" value="1"/>
</dbReference>
<evidence type="ECO:0000256" key="11">
    <source>
        <dbReference type="ARBA" id="ARBA00031499"/>
    </source>
</evidence>
<dbReference type="GO" id="GO:0005737">
    <property type="term" value="C:cytoplasm"/>
    <property type="evidence" value="ECO:0007669"/>
    <property type="project" value="TreeGrafter"/>
</dbReference>
<dbReference type="InterPro" id="IPR024909">
    <property type="entry name" value="Cys-tRNA/MSH_ligase"/>
</dbReference>
<keyword evidence="14" id="KW-1185">Reference proteome</keyword>
<dbReference type="GO" id="GO:0046872">
    <property type="term" value="F:metal ion binding"/>
    <property type="evidence" value="ECO:0007669"/>
    <property type="project" value="UniProtKB-KW"/>
</dbReference>
<comment type="cofactor">
    <cofactor evidence="1">
        <name>Zn(2+)</name>
        <dbReference type="ChEBI" id="CHEBI:29105"/>
    </cofactor>
</comment>
<keyword evidence="6" id="KW-0547">Nucleotide-binding</keyword>
<gene>
    <name evidence="13" type="ORF">D0Y65_028290</name>
</gene>
<evidence type="ECO:0000256" key="8">
    <source>
        <dbReference type="ARBA" id="ARBA00022840"/>
    </source>
</evidence>
<comment type="similarity">
    <text evidence="2">Belongs to the class-I aminoacyl-tRNA synthetase family.</text>
</comment>
<dbReference type="Pfam" id="PF01406">
    <property type="entry name" value="tRNA-synt_1e"/>
    <property type="match status" value="1"/>
</dbReference>
<dbReference type="NCBIfam" id="TIGR00435">
    <property type="entry name" value="cysS"/>
    <property type="match status" value="1"/>
</dbReference>
<keyword evidence="9" id="KW-0648">Protein biosynthesis</keyword>
<dbReference type="CDD" id="cd00672">
    <property type="entry name" value="CysRS_core"/>
    <property type="match status" value="1"/>
</dbReference>
<evidence type="ECO:0000256" key="4">
    <source>
        <dbReference type="ARBA" id="ARBA00022598"/>
    </source>
</evidence>
<dbReference type="Gene3D" id="1.20.120.1910">
    <property type="entry name" value="Cysteine-tRNA ligase, C-terminal anti-codon recognition domain"/>
    <property type="match status" value="1"/>
</dbReference>
<dbReference type="EC" id="6.1.1.16" evidence="3"/>
<dbReference type="GO" id="GO:0005524">
    <property type="term" value="F:ATP binding"/>
    <property type="evidence" value="ECO:0007669"/>
    <property type="project" value="UniProtKB-KW"/>
</dbReference>
<keyword evidence="10" id="KW-0030">Aminoacyl-tRNA synthetase</keyword>
<dbReference type="PANTHER" id="PTHR10890:SF26">
    <property type="entry name" value="CYSTEINE--TRNA LIGASE 1, CYTOPLASMIC-RELATED"/>
    <property type="match status" value="1"/>
</dbReference>
<evidence type="ECO:0000256" key="2">
    <source>
        <dbReference type="ARBA" id="ARBA00005594"/>
    </source>
</evidence>
<evidence type="ECO:0000256" key="9">
    <source>
        <dbReference type="ARBA" id="ARBA00022917"/>
    </source>
</evidence>
<keyword evidence="7" id="KW-0862">Zinc</keyword>
<dbReference type="GO" id="GO:0006423">
    <property type="term" value="P:cysteinyl-tRNA aminoacylation"/>
    <property type="evidence" value="ECO:0007669"/>
    <property type="project" value="InterPro"/>
</dbReference>
<dbReference type="SUPFAM" id="SSF52374">
    <property type="entry name" value="Nucleotidylyl transferase"/>
    <property type="match status" value="1"/>
</dbReference>
<dbReference type="InterPro" id="IPR032678">
    <property type="entry name" value="tRNA-synt_1_cat_dom"/>
</dbReference>
<dbReference type="PANTHER" id="PTHR10890">
    <property type="entry name" value="CYSTEINYL-TRNA SYNTHETASE"/>
    <property type="match status" value="1"/>
</dbReference>
<accession>A0A445ITL3</accession>
<dbReference type="InterPro" id="IPR015803">
    <property type="entry name" value="Cys-tRNA-ligase"/>
</dbReference>
<comment type="caution">
    <text evidence="13">The sequence shown here is derived from an EMBL/GenBank/DDBJ whole genome shotgun (WGS) entry which is preliminary data.</text>
</comment>
<sequence length="504" mass="57571">MAEEQGEFRIYNSMTQQKEIFKTKVPGKVSMYVCGVTAYDFSHLGHARAAVSFDILFRYLKHLGYEITYVRNFTDVDDKIIKRANETGEDPLMLSNRFCDEYNADMADLQCETPSREPRVSEHLNEIKDMITQIINNGYAYEVDGDVFYAVDKCPNYGMLSGQRLEHNRAGERVAVDSRKRHPADFALWKAAKPGEPSWDSPWGPGRPGWHIECSAMSACYLTHKFDIHGGGIDLIFPHHENEIAQSWAADHDSHVSYWMHNGHVTNNNEKMSKSLGNFFTIRQITERYHSLALRHFLISAHYRSPLNYSISQLENSSDAIYYIFQTLQDCKDAVSPLLQGETEKNEKVPQINEAAKECIKKLNVEFQTKMSDDLQTPVILTGALQEALKFVNTSLKMLKVCKWDQFLVLHAWVLHAFSCVGNVPVIHEILSILQKKMQKRAQLQLIQSLLEVEKVVGKVLDVLGLLSSKSYAEVTHFINKSLINLPVLYNESKRHSFGKPLHV</sequence>
<evidence type="ECO:0000259" key="12">
    <source>
        <dbReference type="Pfam" id="PF01406"/>
    </source>
</evidence>
<evidence type="ECO:0000256" key="5">
    <source>
        <dbReference type="ARBA" id="ARBA00022723"/>
    </source>
</evidence>
<dbReference type="AlphaFoldDB" id="A0A445ITL3"/>
<name>A0A445ITL3_GLYSO</name>
<evidence type="ECO:0000313" key="13">
    <source>
        <dbReference type="EMBL" id="RZB89380.1"/>
    </source>
</evidence>
<keyword evidence="5" id="KW-0479">Metal-binding</keyword>
<evidence type="ECO:0000313" key="14">
    <source>
        <dbReference type="Proteomes" id="UP000289340"/>
    </source>
</evidence>
<dbReference type="FunFam" id="3.40.50.620:FF:000009">
    <property type="entry name" value="Cysteine--tRNA ligase"/>
    <property type="match status" value="1"/>
</dbReference>
<evidence type="ECO:0000256" key="3">
    <source>
        <dbReference type="ARBA" id="ARBA00012832"/>
    </source>
</evidence>
<dbReference type="HAMAP" id="MF_00041">
    <property type="entry name" value="Cys_tRNA_synth"/>
    <property type="match status" value="1"/>
</dbReference>
<dbReference type="GO" id="GO:0004817">
    <property type="term" value="F:cysteine-tRNA ligase activity"/>
    <property type="evidence" value="ECO:0007669"/>
    <property type="project" value="UniProtKB-EC"/>
</dbReference>
<reference evidence="13 14" key="1">
    <citation type="submission" date="2018-09" db="EMBL/GenBank/DDBJ databases">
        <title>A high-quality reference genome of wild soybean provides a powerful tool to mine soybean genomes.</title>
        <authorList>
            <person name="Xie M."/>
            <person name="Chung C.Y.L."/>
            <person name="Li M.-W."/>
            <person name="Wong F.-L."/>
            <person name="Chan T.-F."/>
            <person name="Lam H.-M."/>
        </authorList>
    </citation>
    <scope>NUCLEOTIDE SEQUENCE [LARGE SCALE GENOMIC DNA]</scope>
    <source>
        <strain evidence="14">cv. W05</strain>
        <tissue evidence="13">Hypocotyl of etiolated seedlings</tissue>
    </source>
</reference>